<keyword evidence="5" id="KW-0547">Nucleotide-binding</keyword>
<dbReference type="Gene3D" id="3.40.50.300">
    <property type="entry name" value="P-loop containing nucleotide triphosphate hydrolases"/>
    <property type="match status" value="1"/>
</dbReference>
<comment type="caution">
    <text evidence="5">The sequence shown here is derived from an EMBL/GenBank/DDBJ whole genome shotgun (WGS) entry which is preliminary data.</text>
</comment>
<evidence type="ECO:0000313" key="6">
    <source>
        <dbReference type="Proteomes" id="UP000823046"/>
    </source>
</evidence>
<dbReference type="PANTHER" id="PTHR11384">
    <property type="entry name" value="ATP-BINDING CASSETTE, SUB-FAMILY D MEMBER"/>
    <property type="match status" value="1"/>
</dbReference>
<dbReference type="GO" id="GO:0005524">
    <property type="term" value="F:ATP binding"/>
    <property type="evidence" value="ECO:0007669"/>
    <property type="project" value="UniProtKB-KW"/>
</dbReference>
<keyword evidence="4" id="KW-0472">Membrane</keyword>
<evidence type="ECO:0000256" key="4">
    <source>
        <dbReference type="ARBA" id="ARBA00023136"/>
    </source>
</evidence>
<dbReference type="EMBL" id="JADAQX010000867">
    <property type="protein sequence ID" value="KAF8819247.1"/>
    <property type="molecule type" value="Genomic_DNA"/>
</dbReference>
<keyword evidence="3" id="KW-1133">Transmembrane helix</keyword>
<name>A0ABQ7J5J2_9APIC</name>
<dbReference type="InterPro" id="IPR027417">
    <property type="entry name" value="P-loop_NTPase"/>
</dbReference>
<accession>A0ABQ7J5J2</accession>
<dbReference type="PANTHER" id="PTHR11384:SF67">
    <property type="entry name" value="ATP-BINDING CASSETTE SUB-FAMILY D MEMBER 1"/>
    <property type="match status" value="1"/>
</dbReference>
<dbReference type="SUPFAM" id="SSF52540">
    <property type="entry name" value="P-loop containing nucleoside triphosphate hydrolases"/>
    <property type="match status" value="1"/>
</dbReference>
<evidence type="ECO:0000256" key="3">
    <source>
        <dbReference type="ARBA" id="ARBA00022989"/>
    </source>
</evidence>
<evidence type="ECO:0000256" key="1">
    <source>
        <dbReference type="ARBA" id="ARBA00022448"/>
    </source>
</evidence>
<evidence type="ECO:0000256" key="2">
    <source>
        <dbReference type="ARBA" id="ARBA00022692"/>
    </source>
</evidence>
<sequence>MFKIVAALVPHSHFGGEKQRIAVARVCYHSPVFALLDEATSAVSVDVESDLYRHMKSQGISLITVSHRMHLLKHHEFVLKFNGHGTWSFDRIDLAEIPRYQSYSNFLKLGGA</sequence>
<keyword evidence="6" id="KW-1185">Reference proteome</keyword>
<dbReference type="Proteomes" id="UP000823046">
    <property type="component" value="Unassembled WGS sequence"/>
</dbReference>
<reference evidence="5 6" key="1">
    <citation type="journal article" date="2020" name="bioRxiv">
        <title>Metabolic contributions of an alphaproteobacterial endosymbiont in the apicomplexan Cardiosporidium cionae.</title>
        <authorList>
            <person name="Hunter E.S."/>
            <person name="Paight C.J."/>
            <person name="Lane C.E."/>
        </authorList>
    </citation>
    <scope>NUCLEOTIDE SEQUENCE [LARGE SCALE GENOMIC DNA]</scope>
    <source>
        <strain evidence="5">ESH_2018</strain>
    </source>
</reference>
<keyword evidence="5" id="KW-0067">ATP-binding</keyword>
<keyword evidence="1" id="KW-0813">Transport</keyword>
<organism evidence="5 6">
    <name type="scientific">Cardiosporidium cionae</name>
    <dbReference type="NCBI Taxonomy" id="476202"/>
    <lineage>
        <taxon>Eukaryota</taxon>
        <taxon>Sar</taxon>
        <taxon>Alveolata</taxon>
        <taxon>Apicomplexa</taxon>
        <taxon>Aconoidasida</taxon>
        <taxon>Nephromycida</taxon>
        <taxon>Cardiosporidium</taxon>
    </lineage>
</organism>
<proteinExistence type="predicted"/>
<keyword evidence="2" id="KW-0812">Transmembrane</keyword>
<protein>
    <submittedName>
        <fullName evidence="5">ABC transporter, ATP-binding domain-containing protein</fullName>
    </submittedName>
</protein>
<dbReference type="InterPro" id="IPR050835">
    <property type="entry name" value="ABC_transporter_sub-D"/>
</dbReference>
<evidence type="ECO:0000313" key="5">
    <source>
        <dbReference type="EMBL" id="KAF8819247.1"/>
    </source>
</evidence>
<gene>
    <name evidence="5" type="ORF">IE077_004243</name>
</gene>